<comment type="subcellular location">
    <subcellularLocation>
        <location evidence="1">Cytoplasm</location>
    </subcellularLocation>
</comment>
<dbReference type="Proteomes" id="UP000078070">
    <property type="component" value="Chromosome"/>
</dbReference>
<protein>
    <recommendedName>
        <fullName evidence="5">UspA domain-containing protein</fullName>
    </recommendedName>
</protein>
<feature type="domain" description="UspA" evidence="5">
    <location>
        <begin position="5"/>
        <end position="146"/>
    </location>
</feature>
<dbReference type="KEGG" id="mars:A8C75_07660"/>
<dbReference type="InterPro" id="IPR006016">
    <property type="entry name" value="UspA"/>
</dbReference>
<comment type="function">
    <text evidence="4">Required for resistance to DNA-damaging agents.</text>
</comment>
<evidence type="ECO:0000313" key="7">
    <source>
        <dbReference type="Proteomes" id="UP000078070"/>
    </source>
</evidence>
<dbReference type="EMBL" id="CP015839">
    <property type="protein sequence ID" value="ANG62377.1"/>
    <property type="molecule type" value="Genomic_DNA"/>
</dbReference>
<proteinExistence type="inferred from homology"/>
<evidence type="ECO:0000259" key="5">
    <source>
        <dbReference type="Pfam" id="PF00582"/>
    </source>
</evidence>
<dbReference type="OrthoDB" id="239260at2"/>
<reference evidence="6 7" key="2">
    <citation type="journal article" date="2018" name="Int. J. Syst. Evol. Microbiol.">
        <title>Marinobacterium aestuarii sp. nov., a benzene-degrading marine bacterium isolated from estuary sediment.</title>
        <authorList>
            <person name="Bae S.S."/>
            <person name="Jung J."/>
            <person name="Chung D."/>
            <person name="Baek K."/>
        </authorList>
    </citation>
    <scope>NUCLEOTIDE SEQUENCE [LARGE SCALE GENOMIC DNA]</scope>
    <source>
        <strain evidence="6 7">ST58-10</strain>
    </source>
</reference>
<evidence type="ECO:0000256" key="2">
    <source>
        <dbReference type="ARBA" id="ARBA00008791"/>
    </source>
</evidence>
<dbReference type="STRING" id="1821621.A8C75_07660"/>
<gene>
    <name evidence="6" type="ORF">A8C75_07660</name>
</gene>
<dbReference type="AlphaFoldDB" id="A0A1A9EWZ6"/>
<comment type="similarity">
    <text evidence="2">Belongs to the universal stress protein A family.</text>
</comment>
<evidence type="ECO:0000256" key="1">
    <source>
        <dbReference type="ARBA" id="ARBA00004496"/>
    </source>
</evidence>
<dbReference type="Gene3D" id="3.40.50.12370">
    <property type="match status" value="1"/>
</dbReference>
<dbReference type="SUPFAM" id="SSF52402">
    <property type="entry name" value="Adenine nucleotide alpha hydrolases-like"/>
    <property type="match status" value="2"/>
</dbReference>
<reference evidence="7" key="1">
    <citation type="submission" date="2016-05" db="EMBL/GenBank/DDBJ databases">
        <authorList>
            <person name="Baek K."/>
            <person name="Yang S.-J."/>
        </authorList>
    </citation>
    <scope>NUCLEOTIDE SEQUENCE [LARGE SCALE GENOMIC DNA]</scope>
    <source>
        <strain evidence="7">ST58-10</strain>
    </source>
</reference>
<keyword evidence="7" id="KW-1185">Reference proteome</keyword>
<dbReference type="Pfam" id="PF00582">
    <property type="entry name" value="Usp"/>
    <property type="match status" value="2"/>
</dbReference>
<evidence type="ECO:0000256" key="4">
    <source>
        <dbReference type="ARBA" id="ARBA00037131"/>
    </source>
</evidence>
<dbReference type="PANTHER" id="PTHR47892:SF1">
    <property type="entry name" value="UNIVERSAL STRESS PROTEIN E"/>
    <property type="match status" value="1"/>
</dbReference>
<dbReference type="PANTHER" id="PTHR47892">
    <property type="entry name" value="UNIVERSAL STRESS PROTEIN E"/>
    <property type="match status" value="1"/>
</dbReference>
<dbReference type="GO" id="GO:0005737">
    <property type="term" value="C:cytoplasm"/>
    <property type="evidence" value="ECO:0007669"/>
    <property type="project" value="UniProtKB-SubCell"/>
</dbReference>
<sequence>MKTISKILVNVEEHHDSAEAIAKAVWLAERSGASIELFCCCFNLSVRNGYLFDQEAGLHAQHGYLRQVEERLLAIASSLQSQGLSVEVDVAWDRHHCDGVLRKAQRYDPDLLIHQIGVHSRLGHYWMAHHDWQLLRQCAVPMLLVKAHQWGRIPQVAACVDPFHECDAPAELDRGILNQACVLARLADGRMHVVHSFQTLPQAVIFDEHVVTDYAALQRKVVQQHADALQKMLDELVHIDAENVHQLQGESHVTLPAFAAQHKIDVMVMGSVARGFLDRLLLGSTIERIFDHLDCDVLAVKPPGFGSP</sequence>
<evidence type="ECO:0000256" key="3">
    <source>
        <dbReference type="ARBA" id="ARBA00022490"/>
    </source>
</evidence>
<keyword evidence="3" id="KW-0963">Cytoplasm</keyword>
<feature type="domain" description="UspA" evidence="5">
    <location>
        <begin position="177"/>
        <end position="301"/>
    </location>
</feature>
<accession>A0A1A9EWZ6</accession>
<name>A0A1A9EWZ6_9GAMM</name>
<organism evidence="6 7">
    <name type="scientific">Marinobacterium aestuarii</name>
    <dbReference type="NCBI Taxonomy" id="1821621"/>
    <lineage>
        <taxon>Bacteria</taxon>
        <taxon>Pseudomonadati</taxon>
        <taxon>Pseudomonadota</taxon>
        <taxon>Gammaproteobacteria</taxon>
        <taxon>Oceanospirillales</taxon>
        <taxon>Oceanospirillaceae</taxon>
        <taxon>Marinobacterium</taxon>
    </lineage>
</organism>
<evidence type="ECO:0000313" key="6">
    <source>
        <dbReference type="EMBL" id="ANG62377.1"/>
    </source>
</evidence>
<dbReference type="RefSeq" id="WP_067380278.1">
    <property type="nucleotide sequence ID" value="NZ_CP015839.1"/>
</dbReference>